<dbReference type="PROSITE" id="PS51352">
    <property type="entry name" value="THIOREDOXIN_2"/>
    <property type="match status" value="1"/>
</dbReference>
<name>A0A819WWH1_9BILA</name>
<evidence type="ECO:0000313" key="9">
    <source>
        <dbReference type="EMBL" id="CAF4130092.1"/>
    </source>
</evidence>
<feature type="transmembrane region" description="Helical" evidence="7">
    <location>
        <begin position="754"/>
        <end position="776"/>
    </location>
</feature>
<dbReference type="GO" id="GO:0005412">
    <property type="term" value="F:D-glucose:sodium symporter activity"/>
    <property type="evidence" value="ECO:0007669"/>
    <property type="project" value="TreeGrafter"/>
</dbReference>
<evidence type="ECO:0000256" key="6">
    <source>
        <dbReference type="SAM" id="MobiDB-lite"/>
    </source>
</evidence>
<feature type="transmembrane region" description="Helical" evidence="7">
    <location>
        <begin position="314"/>
        <end position="335"/>
    </location>
</feature>
<feature type="transmembrane region" description="Helical" evidence="7">
    <location>
        <begin position="133"/>
        <end position="159"/>
    </location>
</feature>
<keyword evidence="3 7" id="KW-0812">Transmembrane</keyword>
<reference evidence="9" key="1">
    <citation type="submission" date="2021-02" db="EMBL/GenBank/DDBJ databases">
        <authorList>
            <person name="Nowell W R."/>
        </authorList>
    </citation>
    <scope>NUCLEOTIDE SEQUENCE</scope>
</reference>
<feature type="transmembrane region" description="Helical" evidence="7">
    <location>
        <begin position="20"/>
        <end position="38"/>
    </location>
</feature>
<dbReference type="Proteomes" id="UP000663873">
    <property type="component" value="Unassembled WGS sequence"/>
</dbReference>
<gene>
    <name evidence="10" type="ORF">HFQ381_LOCUS10070</name>
    <name evidence="9" type="ORF">UJA718_LOCUS2172</name>
</gene>
<protein>
    <recommendedName>
        <fullName evidence="8">Thioredoxin domain-containing protein</fullName>
    </recommendedName>
</protein>
<dbReference type="Pfam" id="PF00474">
    <property type="entry name" value="SSF"/>
    <property type="match status" value="1"/>
</dbReference>
<evidence type="ECO:0000259" key="8">
    <source>
        <dbReference type="PROSITE" id="PS51352"/>
    </source>
</evidence>
<feature type="compositionally biased region" description="Polar residues" evidence="6">
    <location>
        <begin position="979"/>
        <end position="998"/>
    </location>
</feature>
<dbReference type="InterPro" id="IPR018212">
    <property type="entry name" value="Na/solute_symporter_CS"/>
</dbReference>
<comment type="subcellular location">
    <subcellularLocation>
        <location evidence="1">Membrane</location>
        <topology evidence="1">Multi-pass membrane protein</topology>
    </subcellularLocation>
</comment>
<dbReference type="InterPro" id="IPR001734">
    <property type="entry name" value="Na/solute_symporter"/>
</dbReference>
<dbReference type="Gene3D" id="1.20.1730.10">
    <property type="entry name" value="Sodium/glucose cotransporter"/>
    <property type="match status" value="1"/>
</dbReference>
<dbReference type="GO" id="GO:0005886">
    <property type="term" value="C:plasma membrane"/>
    <property type="evidence" value="ECO:0007669"/>
    <property type="project" value="TreeGrafter"/>
</dbReference>
<comment type="similarity">
    <text evidence="2">Belongs to the sodium:solute symporter (SSF) (TC 2.A.21) family.</text>
</comment>
<proteinExistence type="inferred from homology"/>
<dbReference type="PANTHER" id="PTHR11819">
    <property type="entry name" value="SOLUTE CARRIER FAMILY 5"/>
    <property type="match status" value="1"/>
</dbReference>
<feature type="compositionally biased region" description="Acidic residues" evidence="6">
    <location>
        <begin position="999"/>
        <end position="1017"/>
    </location>
</feature>
<dbReference type="NCBIfam" id="TIGR00813">
    <property type="entry name" value="sss"/>
    <property type="match status" value="1"/>
</dbReference>
<feature type="transmembrane region" description="Helical" evidence="7">
    <location>
        <begin position="275"/>
        <end position="293"/>
    </location>
</feature>
<evidence type="ECO:0000313" key="11">
    <source>
        <dbReference type="Proteomes" id="UP000663873"/>
    </source>
</evidence>
<accession>A0A819WWH1</accession>
<dbReference type="SUPFAM" id="SSF52833">
    <property type="entry name" value="Thioredoxin-like"/>
    <property type="match status" value="1"/>
</dbReference>
<feature type="transmembrane region" description="Helical" evidence="7">
    <location>
        <begin position="58"/>
        <end position="78"/>
    </location>
</feature>
<dbReference type="InterPro" id="IPR038377">
    <property type="entry name" value="Na/Glc_symporter_sf"/>
</dbReference>
<feature type="transmembrane region" description="Helical" evidence="7">
    <location>
        <begin position="195"/>
        <end position="214"/>
    </location>
</feature>
<dbReference type="Proteomes" id="UP000663851">
    <property type="component" value="Unassembled WGS sequence"/>
</dbReference>
<dbReference type="InterPro" id="IPR036249">
    <property type="entry name" value="Thioredoxin-like_sf"/>
</dbReference>
<evidence type="ECO:0000256" key="4">
    <source>
        <dbReference type="ARBA" id="ARBA00022989"/>
    </source>
</evidence>
<keyword evidence="11" id="KW-1185">Reference proteome</keyword>
<evidence type="ECO:0000313" key="10">
    <source>
        <dbReference type="EMBL" id="CAF4244801.1"/>
    </source>
</evidence>
<feature type="transmembrane region" description="Helical" evidence="7">
    <location>
        <begin position="906"/>
        <end position="931"/>
    </location>
</feature>
<dbReference type="EMBL" id="CAJOBO010000544">
    <property type="protein sequence ID" value="CAF4244801.1"/>
    <property type="molecule type" value="Genomic_DNA"/>
</dbReference>
<dbReference type="InterPro" id="IPR013766">
    <property type="entry name" value="Thioredoxin_domain"/>
</dbReference>
<feature type="transmembrane region" description="Helical" evidence="7">
    <location>
        <begin position="531"/>
        <end position="552"/>
    </location>
</feature>
<dbReference type="Gene3D" id="3.40.30.10">
    <property type="entry name" value="Glutaredoxin"/>
    <property type="match status" value="1"/>
</dbReference>
<keyword evidence="4 7" id="KW-1133">Transmembrane helix</keyword>
<dbReference type="EMBL" id="CAJOBP010000142">
    <property type="protein sequence ID" value="CAF4130092.1"/>
    <property type="molecule type" value="Genomic_DNA"/>
</dbReference>
<dbReference type="Pfam" id="PF00085">
    <property type="entry name" value="Thioredoxin"/>
    <property type="match status" value="1"/>
</dbReference>
<feature type="transmembrane region" description="Helical" evidence="7">
    <location>
        <begin position="429"/>
        <end position="448"/>
    </location>
</feature>
<evidence type="ECO:0000256" key="7">
    <source>
        <dbReference type="SAM" id="Phobius"/>
    </source>
</evidence>
<feature type="transmembrane region" description="Helical" evidence="7">
    <location>
        <begin position="98"/>
        <end position="121"/>
    </location>
</feature>
<keyword evidence="5 7" id="KW-0472">Membrane</keyword>
<evidence type="ECO:0000256" key="5">
    <source>
        <dbReference type="ARBA" id="ARBA00023136"/>
    </source>
</evidence>
<evidence type="ECO:0000256" key="2">
    <source>
        <dbReference type="ARBA" id="ARBA00006434"/>
    </source>
</evidence>
<feature type="domain" description="Thioredoxin" evidence="8">
    <location>
        <begin position="740"/>
        <end position="860"/>
    </location>
</feature>
<evidence type="ECO:0000256" key="3">
    <source>
        <dbReference type="ARBA" id="ARBA00022692"/>
    </source>
</evidence>
<feature type="transmembrane region" description="Helical" evidence="7">
    <location>
        <begin position="489"/>
        <end position="507"/>
    </location>
</feature>
<dbReference type="PROSITE" id="PS50283">
    <property type="entry name" value="NA_SOLUT_SYMP_3"/>
    <property type="match status" value="1"/>
</dbReference>
<dbReference type="PANTHER" id="PTHR11819:SF150">
    <property type="entry name" value="SODIUM_MYO-INOSITOL COTRANSPORTER"/>
    <property type="match status" value="1"/>
</dbReference>
<dbReference type="PROSITE" id="PS00457">
    <property type="entry name" value="NA_SOLUT_SYMP_2"/>
    <property type="match status" value="1"/>
</dbReference>
<organism evidence="9 11">
    <name type="scientific">Rotaria socialis</name>
    <dbReference type="NCBI Taxonomy" id="392032"/>
    <lineage>
        <taxon>Eukaryota</taxon>
        <taxon>Metazoa</taxon>
        <taxon>Spiralia</taxon>
        <taxon>Gnathifera</taxon>
        <taxon>Rotifera</taxon>
        <taxon>Eurotatoria</taxon>
        <taxon>Bdelloidea</taxon>
        <taxon>Philodinida</taxon>
        <taxon>Philodinidae</taxon>
        <taxon>Rotaria</taxon>
    </lineage>
</organism>
<dbReference type="AlphaFoldDB" id="A0A819WWH1"/>
<feature type="region of interest" description="Disordered" evidence="6">
    <location>
        <begin position="962"/>
        <end position="1046"/>
    </location>
</feature>
<feature type="transmembrane region" description="Helical" evidence="7">
    <location>
        <begin position="382"/>
        <end position="408"/>
    </location>
</feature>
<evidence type="ECO:0000256" key="1">
    <source>
        <dbReference type="ARBA" id="ARBA00004141"/>
    </source>
</evidence>
<comment type="caution">
    <text evidence="9">The sequence shown here is derived from an EMBL/GenBank/DDBJ whole genome shotgun (WGS) entry which is preliminary data.</text>
</comment>
<sequence length="1046" mass="116867">MSTMSDDQQSSNHLTGFDITSLVIYLILLIGTGFYSMFKYNRSTVKGYFLANRQMPWICIGSSLFASNIGAEHFIGLASSGAAKGISVGAFELNSIAVIQLLGWVFLPVFIATGVSTLPEYMSKRFGGQRIRVYIACLYLLLYILTKISVNIYAASLFINYAFHWNLYLSVLFVLMLTAVCTVSGGLASVMYTDTIQAVIMIIGGFSLMVLSYTKIGGLSNLYREYLTAMPSPIIDQQYENITNVWLNQTAASITCGKPSMKSFQMLRSLSDPDMPWLGFFLGHTPNTIWYWCSDQMMVQRVLAAKTISHARGGTLLAGYLKILPLFMIIIPGMISRTLYPDIVACNQPSTCEAICHSKRSCTNIAYPTLILKILPNGFKGIMLAVMLAALISGLTSIFNSASTIFTVDLYPNILSYRRNKITNRESMIVGRLFVIIMTAFGIAWIPIVIQMQGSELYIYMQQVIGFLAPPIACIYLLSVLWTRANERGAFAGLMIGFVFGLVRMVLEFSQQPPLCGEKDTRFWLVRKVHFMYYALFLFWLTFFTCVVVSLLTEPPTKEQLNQTTFWTRNSDNMELIRMKYERNNGASILSRSLHCNEVASSSPINHAVVHTAAEHTQPEIFLPPSSPLGPGTLLMSRDGDDDVTSVHINTARTSTTEIEFKNIKTFSNHSVSIPDNSNDPNNGKTGCDMLVLLKSCWSWFCGLDDTSATADQDELSAINTSYHCLQRKPENSDTNEARASMLQHMEERPIIKWILNGNLVFVILVEIALFVVFSLPANYAPWCPSCQYFTSIWNDFAKEMISKEIKVAAVDINDYPSLSGRFRISVLPTIYYVRDGVFRQFNGERTLSGLKNYIELQEWQRTDPVSSFAAPNSLPMSIISSIFDVSVLVKDAYTILQDTYGWPPWLIYIFFTVVVIFVGLVLGFGVLMIIDYCVTGTVKDDINNLADDAKDVEDLDDNDSQKILKPKTAPSSVPKLIASSTPQRKTKSNISSSATQIQDDEALLDEILGDDNDDSEGLNTSDIAQATDEDEQTPNVVIRQRRINK</sequence>
<feature type="transmembrane region" description="Helical" evidence="7">
    <location>
        <begin position="165"/>
        <end position="188"/>
    </location>
</feature>
<feature type="transmembrane region" description="Helical" evidence="7">
    <location>
        <begin position="460"/>
        <end position="482"/>
    </location>
</feature>